<proteinExistence type="predicted"/>
<feature type="region of interest" description="Disordered" evidence="1">
    <location>
        <begin position="1"/>
        <end position="47"/>
    </location>
</feature>
<dbReference type="AlphaFoldDB" id="A0A391P2E5"/>
<keyword evidence="3" id="KW-1185">Reference proteome</keyword>
<dbReference type="Proteomes" id="UP000265618">
    <property type="component" value="Unassembled WGS sequence"/>
</dbReference>
<dbReference type="EMBL" id="BDIP01007363">
    <property type="protein sequence ID" value="GCA64479.1"/>
    <property type="molecule type" value="Genomic_DNA"/>
</dbReference>
<feature type="non-terminal residue" evidence="2">
    <location>
        <position position="1"/>
    </location>
</feature>
<sequence length="55" mass="6334">MPIDREATRLRLTRVRRPASRSAVARSARPQRGPKSAGSLRVRNPGHTEFRLYYD</sequence>
<organism evidence="2 3">
    <name type="scientific">Kipferlia bialata</name>
    <dbReference type="NCBI Taxonomy" id="797122"/>
    <lineage>
        <taxon>Eukaryota</taxon>
        <taxon>Metamonada</taxon>
        <taxon>Carpediemonas-like organisms</taxon>
        <taxon>Kipferlia</taxon>
    </lineage>
</organism>
<evidence type="ECO:0000256" key="1">
    <source>
        <dbReference type="SAM" id="MobiDB-lite"/>
    </source>
</evidence>
<protein>
    <submittedName>
        <fullName evidence="2">Uncharacterized protein</fullName>
    </submittedName>
</protein>
<gene>
    <name evidence="2" type="ORF">KIPB_014391</name>
</gene>
<comment type="caution">
    <text evidence="2">The sequence shown here is derived from an EMBL/GenBank/DDBJ whole genome shotgun (WGS) entry which is preliminary data.</text>
</comment>
<name>A0A391P2E5_9EUKA</name>
<feature type="compositionally biased region" description="Low complexity" evidence="1">
    <location>
        <begin position="20"/>
        <end position="30"/>
    </location>
</feature>
<reference evidence="2 3" key="1">
    <citation type="journal article" date="2018" name="PLoS ONE">
        <title>The draft genome of Kipferlia bialata reveals reductive genome evolution in fornicate parasites.</title>
        <authorList>
            <person name="Tanifuji G."/>
            <person name="Takabayashi S."/>
            <person name="Kume K."/>
            <person name="Takagi M."/>
            <person name="Nakayama T."/>
            <person name="Kamikawa R."/>
            <person name="Inagaki Y."/>
            <person name="Hashimoto T."/>
        </authorList>
    </citation>
    <scope>NUCLEOTIDE SEQUENCE [LARGE SCALE GENOMIC DNA]</scope>
    <source>
        <strain evidence="2">NY0173</strain>
    </source>
</reference>
<accession>A0A391P2E5</accession>
<evidence type="ECO:0000313" key="3">
    <source>
        <dbReference type="Proteomes" id="UP000265618"/>
    </source>
</evidence>
<evidence type="ECO:0000313" key="2">
    <source>
        <dbReference type="EMBL" id="GCA64479.1"/>
    </source>
</evidence>